<evidence type="ECO:0000256" key="1">
    <source>
        <dbReference type="SAM" id="MobiDB-lite"/>
    </source>
</evidence>
<accession>A0A2A2K9W6</accession>
<dbReference type="EMBL" id="LIAE01009220">
    <property type="protein sequence ID" value="PAV70700.1"/>
    <property type="molecule type" value="Genomic_DNA"/>
</dbReference>
<feature type="compositionally biased region" description="Gly residues" evidence="1">
    <location>
        <begin position="207"/>
        <end position="217"/>
    </location>
</feature>
<name>A0A2A2K9W6_9BILA</name>
<proteinExistence type="predicted"/>
<protein>
    <submittedName>
        <fullName evidence="2">Uncharacterized protein</fullName>
    </submittedName>
</protein>
<keyword evidence="3" id="KW-1185">Reference proteome</keyword>
<evidence type="ECO:0000313" key="2">
    <source>
        <dbReference type="EMBL" id="PAV70700.1"/>
    </source>
</evidence>
<organism evidence="2 3">
    <name type="scientific">Diploscapter pachys</name>
    <dbReference type="NCBI Taxonomy" id="2018661"/>
    <lineage>
        <taxon>Eukaryota</taxon>
        <taxon>Metazoa</taxon>
        <taxon>Ecdysozoa</taxon>
        <taxon>Nematoda</taxon>
        <taxon>Chromadorea</taxon>
        <taxon>Rhabditida</taxon>
        <taxon>Rhabditina</taxon>
        <taxon>Rhabditomorpha</taxon>
        <taxon>Rhabditoidea</taxon>
        <taxon>Rhabditidae</taxon>
        <taxon>Diploscapter</taxon>
    </lineage>
</organism>
<feature type="region of interest" description="Disordered" evidence="1">
    <location>
        <begin position="190"/>
        <end position="225"/>
    </location>
</feature>
<gene>
    <name evidence="2" type="ORF">WR25_14078</name>
</gene>
<reference evidence="2 3" key="1">
    <citation type="journal article" date="2017" name="Curr. Biol.">
        <title>Genome architecture and evolution of a unichromosomal asexual nematode.</title>
        <authorList>
            <person name="Fradin H."/>
            <person name="Zegar C."/>
            <person name="Gutwein M."/>
            <person name="Lucas J."/>
            <person name="Kovtun M."/>
            <person name="Corcoran D."/>
            <person name="Baugh L.R."/>
            <person name="Kiontke K."/>
            <person name="Gunsalus K."/>
            <person name="Fitch D.H."/>
            <person name="Piano F."/>
        </authorList>
    </citation>
    <scope>NUCLEOTIDE SEQUENCE [LARGE SCALE GENOMIC DNA]</scope>
    <source>
        <strain evidence="2">PF1309</strain>
    </source>
</reference>
<evidence type="ECO:0000313" key="3">
    <source>
        <dbReference type="Proteomes" id="UP000218231"/>
    </source>
</evidence>
<sequence length="250" mass="25485">MAFCSARVLVPPAPPSTTPAGAKARLGLLVTSSETPTPAPALRLEPVMALKRDTSGSVTHVHCHAGKVQQARAQHRPGSSNHTRGIVGDVDGTGSAGVADHGASGLDAKDPQQRRVDGTGVVQRDVVAGERQRGAAHAQQHAQRGTGVDIDGQAVATVGIARRERVGRAAAGHRGTGQAAGGQRLFAVQTKGHGSHGQADGQRQLGETGGRTGGGATVHGKLLRGSGDSVLESVYSRVGRSSDTRDGRNT</sequence>
<comment type="caution">
    <text evidence="2">The sequence shown here is derived from an EMBL/GenBank/DDBJ whole genome shotgun (WGS) entry which is preliminary data.</text>
</comment>
<dbReference type="Proteomes" id="UP000218231">
    <property type="component" value="Unassembled WGS sequence"/>
</dbReference>
<dbReference type="AlphaFoldDB" id="A0A2A2K9W6"/>